<comment type="caution">
    <text evidence="1">The sequence shown here is derived from an EMBL/GenBank/DDBJ whole genome shotgun (WGS) entry which is preliminary data.</text>
</comment>
<name>A0A8H4QLX5_9AGAR</name>
<keyword evidence="2" id="KW-1185">Reference proteome</keyword>
<reference evidence="1 2" key="1">
    <citation type="submission" date="2019-12" db="EMBL/GenBank/DDBJ databases">
        <authorList>
            <person name="Floudas D."/>
            <person name="Bentzer J."/>
            <person name="Ahren D."/>
            <person name="Johansson T."/>
            <person name="Persson P."/>
            <person name="Tunlid A."/>
        </authorList>
    </citation>
    <scope>NUCLEOTIDE SEQUENCE [LARGE SCALE GENOMIC DNA]</scope>
    <source>
        <strain evidence="1 2">CBS 102.39</strain>
    </source>
</reference>
<dbReference type="PANTHER" id="PTHR48471">
    <property type="entry name" value="DDE TNP4 DOMAIN-CONTAINING PROTEIN"/>
    <property type="match status" value="1"/>
</dbReference>
<proteinExistence type="predicted"/>
<dbReference type="InterPro" id="IPR012337">
    <property type="entry name" value="RNaseH-like_sf"/>
</dbReference>
<accession>A0A8H4QLX5</accession>
<dbReference type="Proteomes" id="UP000521872">
    <property type="component" value="Unassembled WGS sequence"/>
</dbReference>
<dbReference type="PANTHER" id="PTHR48471:SF1">
    <property type="entry name" value="DDE TNP4 DOMAIN-CONTAINING PROTEIN"/>
    <property type="match status" value="1"/>
</dbReference>
<dbReference type="EMBL" id="JAACJL010000046">
    <property type="protein sequence ID" value="KAF4613306.1"/>
    <property type="molecule type" value="Genomic_DNA"/>
</dbReference>
<protein>
    <recommendedName>
        <fullName evidence="3">DDE Tnp4 domain-containing protein</fullName>
    </recommendedName>
</protein>
<evidence type="ECO:0000313" key="2">
    <source>
        <dbReference type="Proteomes" id="UP000521872"/>
    </source>
</evidence>
<dbReference type="SUPFAM" id="SSF53098">
    <property type="entry name" value="Ribonuclease H-like"/>
    <property type="match status" value="1"/>
</dbReference>
<dbReference type="AlphaFoldDB" id="A0A8H4QLX5"/>
<evidence type="ECO:0000313" key="1">
    <source>
        <dbReference type="EMBL" id="KAF4613306.1"/>
    </source>
</evidence>
<gene>
    <name evidence="1" type="ORF">D9613_011207</name>
</gene>
<organism evidence="1 2">
    <name type="scientific">Agrocybe pediades</name>
    <dbReference type="NCBI Taxonomy" id="84607"/>
    <lineage>
        <taxon>Eukaryota</taxon>
        <taxon>Fungi</taxon>
        <taxon>Dikarya</taxon>
        <taxon>Basidiomycota</taxon>
        <taxon>Agaricomycotina</taxon>
        <taxon>Agaricomycetes</taxon>
        <taxon>Agaricomycetidae</taxon>
        <taxon>Agaricales</taxon>
        <taxon>Agaricineae</taxon>
        <taxon>Strophariaceae</taxon>
        <taxon>Agrocybe</taxon>
    </lineage>
</organism>
<sequence>MFAELESKVSLSLDAWTSSNQFTFIAIIAHCVSNNGVLEELLVDFKVVFGEHSGANMAASVWATLELYELLSKVFVMDNASNNDTMLKSIEEHCFKIFALIPSTVSRYIKFSLSILLKVLWTIPEGRIVWPEGDEFQANNDLVLDRHPLLTGAFGTMDGLNVMVQESAIEEIENVTFNGWLHEHFVSSVFAFGASGSWHDARVAHPIYEKLRTATPEGYYLVTDTAFP</sequence>
<evidence type="ECO:0008006" key="3">
    <source>
        <dbReference type="Google" id="ProtNLM"/>
    </source>
</evidence>